<evidence type="ECO:0000313" key="3">
    <source>
        <dbReference type="EMBL" id="EFO85595.1"/>
    </source>
</evidence>
<dbReference type="OrthoDB" id="5854136at2759"/>
<protein>
    <recommendedName>
        <fullName evidence="2">MADF domain-containing protein</fullName>
    </recommendedName>
</protein>
<dbReference type="AlphaFoldDB" id="E3NQW1"/>
<dbReference type="GO" id="GO:0006357">
    <property type="term" value="P:regulation of transcription by RNA polymerase II"/>
    <property type="evidence" value="ECO:0007669"/>
    <property type="project" value="TreeGrafter"/>
</dbReference>
<organism evidence="4">
    <name type="scientific">Caenorhabditis remanei</name>
    <name type="common">Caenorhabditis vulgaris</name>
    <dbReference type="NCBI Taxonomy" id="31234"/>
    <lineage>
        <taxon>Eukaryota</taxon>
        <taxon>Metazoa</taxon>
        <taxon>Ecdysozoa</taxon>
        <taxon>Nematoda</taxon>
        <taxon>Chromadorea</taxon>
        <taxon>Rhabditida</taxon>
        <taxon>Rhabditina</taxon>
        <taxon>Rhabditomorpha</taxon>
        <taxon>Rhabditoidea</taxon>
        <taxon>Rhabditidae</taxon>
        <taxon>Peloderinae</taxon>
        <taxon>Caenorhabditis</taxon>
    </lineage>
</organism>
<feature type="region of interest" description="Disordered" evidence="1">
    <location>
        <begin position="382"/>
        <end position="406"/>
    </location>
</feature>
<gene>
    <name evidence="3" type="ORF">CRE_24889</name>
</gene>
<proteinExistence type="predicted"/>
<dbReference type="PROSITE" id="PS51029">
    <property type="entry name" value="MADF"/>
    <property type="match status" value="1"/>
</dbReference>
<dbReference type="GO" id="GO:0005667">
    <property type="term" value="C:transcription regulator complex"/>
    <property type="evidence" value="ECO:0007669"/>
    <property type="project" value="TreeGrafter"/>
</dbReference>
<evidence type="ECO:0000313" key="4">
    <source>
        <dbReference type="Proteomes" id="UP000008281"/>
    </source>
</evidence>
<dbReference type="Pfam" id="PF10545">
    <property type="entry name" value="MADF_DNA_bdg"/>
    <property type="match status" value="1"/>
</dbReference>
<dbReference type="PANTHER" id="PTHR12243:SF67">
    <property type="entry name" value="COREPRESSOR OF PANGOLIN, ISOFORM A-RELATED"/>
    <property type="match status" value="1"/>
</dbReference>
<dbReference type="PANTHER" id="PTHR12243">
    <property type="entry name" value="MADF DOMAIN TRANSCRIPTION FACTOR"/>
    <property type="match status" value="1"/>
</dbReference>
<dbReference type="InParanoid" id="E3NQW1"/>
<reference evidence="3" key="1">
    <citation type="submission" date="2007-07" db="EMBL/GenBank/DDBJ databases">
        <title>PCAP assembly of the Caenorhabditis remanei genome.</title>
        <authorList>
            <consortium name="The Caenorhabditis remanei Sequencing Consortium"/>
            <person name="Wilson R.K."/>
        </authorList>
    </citation>
    <scope>NUCLEOTIDE SEQUENCE [LARGE SCALE GENOMIC DNA]</scope>
    <source>
        <strain evidence="3">PB4641</strain>
    </source>
</reference>
<evidence type="ECO:0000259" key="2">
    <source>
        <dbReference type="PROSITE" id="PS51029"/>
    </source>
</evidence>
<feature type="domain" description="MADF" evidence="2">
    <location>
        <begin position="260"/>
        <end position="354"/>
    </location>
</feature>
<dbReference type="eggNOG" id="ENOG502TGX0">
    <property type="taxonomic scope" value="Eukaryota"/>
</dbReference>
<dbReference type="EMBL" id="DS269601">
    <property type="protein sequence ID" value="EFO85595.1"/>
    <property type="molecule type" value="Genomic_DNA"/>
</dbReference>
<feature type="region of interest" description="Disordered" evidence="1">
    <location>
        <begin position="460"/>
        <end position="481"/>
    </location>
</feature>
<dbReference type="InterPro" id="IPR039353">
    <property type="entry name" value="TF_Adf1"/>
</dbReference>
<accession>E3NQW1</accession>
<dbReference type="GO" id="GO:0005634">
    <property type="term" value="C:nucleus"/>
    <property type="evidence" value="ECO:0007669"/>
    <property type="project" value="TreeGrafter"/>
</dbReference>
<dbReference type="SMART" id="SM00595">
    <property type="entry name" value="MADF"/>
    <property type="match status" value="1"/>
</dbReference>
<dbReference type="STRING" id="31234.E3NQW1"/>
<feature type="compositionally biased region" description="Polar residues" evidence="1">
    <location>
        <begin position="385"/>
        <end position="406"/>
    </location>
</feature>
<name>E3NQW1_CAERE</name>
<dbReference type="FunCoup" id="E3NQW1">
    <property type="interactions" value="1657"/>
</dbReference>
<evidence type="ECO:0000256" key="1">
    <source>
        <dbReference type="SAM" id="MobiDB-lite"/>
    </source>
</evidence>
<keyword evidence="4" id="KW-1185">Reference proteome</keyword>
<dbReference type="HOGENOM" id="CLU_414031_0_0_1"/>
<dbReference type="Proteomes" id="UP000008281">
    <property type="component" value="Unassembled WGS sequence"/>
</dbReference>
<dbReference type="InterPro" id="IPR006578">
    <property type="entry name" value="MADF-dom"/>
</dbReference>
<sequence>MKVEQASRSLSEFYTNLSIESKGKAPPNFDDTSRGVLLALIKERPTIWNSTAKLTKDDVLASFQQCSAVLSNMDPSFGIWAIIEKWCWVVESFVRCSMTNPPSEWRYNNTLEYLKPFAMIHYPYLGCISKKRRNELTEMYADPEILKVSELTDDLEFPAGIFRDEMHVFSGEEILLNNESEANSIARTVGQIINVKRRGRPSKADKRSPVDQFINLTPQSAQFQKLLEVTGTASTSFTAVSFLESDAPDDLGFTPAMYNALIEMIQETPQLWQNDHPNRKNGELRDKNFDDISRKLILKFNGSLDIQQSERMTGSFIRKIWETLKEKFQREEKLDKISQWRYYLPLQFLSNRLMPAFLLENVFIKSEDPSTSTGLVSRVNVASPAGSSQSEDSRMATSSPASATQFVSNGNKSIKTVLDNLVARSMKEEQGLNGISIIPTTQDYSELKQMLEQNKLIKVEGENGPPMKRAKQDSGSSPPGNSRMIVYNNDTRKAAQAPIATWVPPREDLAAKVKEEVIQTPPQKRPQATAVIKSGIPLERHLKKMFQQSPTIIPTTAAASIAHRNGILGGLNAMSIPQSALQQALLKKMEPPTTMAATMATMASAMPSVSAPQLHQAQALINGAMNGNSEPEDKWTLLGRMISMIAREVEARDPMAACELTRDIQQCLYQYNSKSLRPKENNSQ</sequence>
<dbReference type="OMA" id="CTMAREV"/>